<accession>A0A8K1YU73</accession>
<sequence length="101" mass="12044">MNICFLTAQIATWPQKFTSKTGKNCIRVYVRIPNPKKGKSFYYIKCRTKEIINMQLLHWYQKGDYVILEGNLKFNNFQLNKIKYKSLEINIFRDFPASLDL</sequence>
<evidence type="ECO:0000313" key="1">
    <source>
        <dbReference type="EMBL" id="UEQ11918.1"/>
    </source>
</evidence>
<protein>
    <submittedName>
        <fullName evidence="1">Putative single-stranded DNA binding protein Ycf41</fullName>
    </submittedName>
</protein>
<dbReference type="EMBL" id="MK641509">
    <property type="protein sequence ID" value="UEQ11918.1"/>
    <property type="molecule type" value="Genomic_DNA"/>
</dbReference>
<dbReference type="SUPFAM" id="SSF50249">
    <property type="entry name" value="Nucleic acid-binding proteins"/>
    <property type="match status" value="1"/>
</dbReference>
<organism evidence="1">
    <name type="scientific">Kumanoa mahlacensis</name>
    <dbReference type="NCBI Taxonomy" id="1196387"/>
    <lineage>
        <taxon>Eukaryota</taxon>
        <taxon>Rhodophyta</taxon>
        <taxon>Florideophyceae</taxon>
        <taxon>Nemaliophycidae</taxon>
        <taxon>Batrachospermales</taxon>
        <taxon>Batrachospermaceae</taxon>
        <taxon>Kumanoa</taxon>
    </lineage>
</organism>
<name>A0A8K1YU73_9FLOR</name>
<dbReference type="InterPro" id="IPR012340">
    <property type="entry name" value="NA-bd_OB-fold"/>
</dbReference>
<dbReference type="AlphaFoldDB" id="A0A8K1YU73"/>
<keyword evidence="1" id="KW-0934">Plastid</keyword>
<keyword evidence="1" id="KW-0150">Chloroplast</keyword>
<reference evidence="1" key="1">
    <citation type="submission" date="2019-03" db="EMBL/GenBank/DDBJ databases">
        <title>Phycologia Chloroplast and mitochondrial genomes of Kumanoa mahlacensis.</title>
        <authorList>
            <person name="Fang K."/>
        </authorList>
    </citation>
    <scope>NUCLEOTIDE SEQUENCE</scope>
    <source>
        <strain evidence="1">SAS-FKP1701</strain>
    </source>
</reference>
<gene>
    <name evidence="1" type="primary">ycf41</name>
</gene>
<proteinExistence type="predicted"/>
<geneLocation type="chloroplast" evidence="1"/>